<evidence type="ECO:0000256" key="3">
    <source>
        <dbReference type="SAM" id="SignalP"/>
    </source>
</evidence>
<name>A0A8H6HN38_9AGAR</name>
<protein>
    <recommendedName>
        <fullName evidence="4">Tyrosinase copper-binding domain-containing protein</fullName>
    </recommendedName>
</protein>
<feature type="domain" description="Tyrosinase copper-binding" evidence="4">
    <location>
        <begin position="323"/>
        <end position="334"/>
    </location>
</feature>
<dbReference type="GO" id="GO:0016491">
    <property type="term" value="F:oxidoreductase activity"/>
    <property type="evidence" value="ECO:0007669"/>
    <property type="project" value="InterPro"/>
</dbReference>
<keyword evidence="6" id="KW-1185">Reference proteome</keyword>
<keyword evidence="3" id="KW-0732">Signal</keyword>
<dbReference type="AlphaFoldDB" id="A0A8H6HN38"/>
<dbReference type="PANTHER" id="PTHR11474:SF126">
    <property type="entry name" value="TYROSINASE-LIKE PROTEIN TYR-1-RELATED"/>
    <property type="match status" value="1"/>
</dbReference>
<organism evidence="5 6">
    <name type="scientific">Ephemerocybe angulata</name>
    <dbReference type="NCBI Taxonomy" id="980116"/>
    <lineage>
        <taxon>Eukaryota</taxon>
        <taxon>Fungi</taxon>
        <taxon>Dikarya</taxon>
        <taxon>Basidiomycota</taxon>
        <taxon>Agaricomycotina</taxon>
        <taxon>Agaricomycetes</taxon>
        <taxon>Agaricomycetidae</taxon>
        <taxon>Agaricales</taxon>
        <taxon>Agaricineae</taxon>
        <taxon>Psathyrellaceae</taxon>
        <taxon>Ephemerocybe</taxon>
    </lineage>
</organism>
<dbReference type="InterPro" id="IPR002227">
    <property type="entry name" value="Tyrosinase_Cu-bd"/>
</dbReference>
<comment type="caution">
    <text evidence="5">The sequence shown here is derived from an EMBL/GenBank/DDBJ whole genome shotgun (WGS) entry which is preliminary data.</text>
</comment>
<dbReference type="PRINTS" id="PR00092">
    <property type="entry name" value="TYROSINASE"/>
</dbReference>
<dbReference type="Gene3D" id="1.10.1280.10">
    <property type="entry name" value="Di-copper center containing domain from catechol oxidase"/>
    <property type="match status" value="1"/>
</dbReference>
<gene>
    <name evidence="5" type="ORF">DFP72DRAFT_969801</name>
</gene>
<dbReference type="Proteomes" id="UP000521943">
    <property type="component" value="Unassembled WGS sequence"/>
</dbReference>
<dbReference type="OrthoDB" id="6132182at2759"/>
<dbReference type="PANTHER" id="PTHR11474">
    <property type="entry name" value="TYROSINASE FAMILY MEMBER"/>
    <property type="match status" value="1"/>
</dbReference>
<proteinExistence type="predicted"/>
<evidence type="ECO:0000259" key="4">
    <source>
        <dbReference type="PROSITE" id="PS00498"/>
    </source>
</evidence>
<dbReference type="GO" id="GO:0046872">
    <property type="term" value="F:metal ion binding"/>
    <property type="evidence" value="ECO:0007669"/>
    <property type="project" value="UniProtKB-KW"/>
</dbReference>
<dbReference type="EMBL" id="JACGCI010000059">
    <property type="protein sequence ID" value="KAF6750075.1"/>
    <property type="molecule type" value="Genomic_DNA"/>
</dbReference>
<dbReference type="InterPro" id="IPR008922">
    <property type="entry name" value="Di-copper_centre_dom_sf"/>
</dbReference>
<accession>A0A8H6HN38</accession>
<feature type="signal peptide" evidence="3">
    <location>
        <begin position="1"/>
        <end position="26"/>
    </location>
</feature>
<dbReference type="PROSITE" id="PS00498">
    <property type="entry name" value="TYROSINASE_2"/>
    <property type="match status" value="1"/>
</dbReference>
<evidence type="ECO:0000256" key="2">
    <source>
        <dbReference type="ARBA" id="ARBA00023008"/>
    </source>
</evidence>
<keyword evidence="1" id="KW-0479">Metal-binding</keyword>
<evidence type="ECO:0000313" key="5">
    <source>
        <dbReference type="EMBL" id="KAF6750075.1"/>
    </source>
</evidence>
<feature type="chain" id="PRO_5034661435" description="Tyrosinase copper-binding domain-containing protein" evidence="3">
    <location>
        <begin position="27"/>
        <end position="397"/>
    </location>
</feature>
<dbReference type="SUPFAM" id="SSF48056">
    <property type="entry name" value="Di-copper centre-containing domain"/>
    <property type="match status" value="1"/>
</dbReference>
<evidence type="ECO:0000313" key="6">
    <source>
        <dbReference type="Proteomes" id="UP000521943"/>
    </source>
</evidence>
<evidence type="ECO:0000256" key="1">
    <source>
        <dbReference type="ARBA" id="ARBA00022723"/>
    </source>
</evidence>
<reference evidence="5 6" key="1">
    <citation type="submission" date="2020-07" db="EMBL/GenBank/DDBJ databases">
        <title>Comparative genomics of pyrophilous fungi reveals a link between fire events and developmental genes.</title>
        <authorList>
            <consortium name="DOE Joint Genome Institute"/>
            <person name="Steindorff A.S."/>
            <person name="Carver A."/>
            <person name="Calhoun S."/>
            <person name="Stillman K."/>
            <person name="Liu H."/>
            <person name="Lipzen A."/>
            <person name="Pangilinan J."/>
            <person name="Labutti K."/>
            <person name="Bruns T.D."/>
            <person name="Grigoriev I.V."/>
        </authorList>
    </citation>
    <scope>NUCLEOTIDE SEQUENCE [LARGE SCALE GENOMIC DNA]</scope>
    <source>
        <strain evidence="5 6">CBS 144469</strain>
    </source>
</reference>
<dbReference type="Pfam" id="PF00264">
    <property type="entry name" value="Tyrosinase"/>
    <property type="match status" value="1"/>
</dbReference>
<sequence>MIQIRLTVYVVLAALASLVVSTPVKAREDSAKVPGAQCTTIDRRKEWRDMSVGQRLSYINAVLCLHSLPPNDKTRAATSRYEEFQATHILLTDRVHSVGHFLPWHRHLGTLYGKALREECGYDGPTAYWDWRRDADSEVDILKSPIFDPVTGFGGDGVEGTYTLPPDPNNEGATLPTFAPAPGPLPTGTFTFPGGTAPGPFPTFTFPSGTPPPPSGTPFPGLPPGGGFPSPYKGCVLDGPFNSTNWRIHLGPGKLVTEHCLVRNISPFGKFMLTSEVVRNVMLSKNYEEFRLAVDSFQNGPIHGGGHVLVGGEMINVYSAGADPLFYLHHAGLDKVWWDWQQVDPTNRLYDVSGPTTQGGSIPITLDFELDFPALGPNITVRDTMDSALEPNCFTYE</sequence>
<dbReference type="InterPro" id="IPR050316">
    <property type="entry name" value="Tyrosinase/Hemocyanin"/>
</dbReference>
<keyword evidence="2" id="KW-0186">Copper</keyword>